<accession>A0A1F7U2U9</accession>
<comment type="caution">
    <text evidence="1">The sequence shown here is derived from an EMBL/GenBank/DDBJ whole genome shotgun (WGS) entry which is preliminary data.</text>
</comment>
<name>A0A1F7U2U9_9BACT</name>
<proteinExistence type="predicted"/>
<dbReference type="Proteomes" id="UP000177088">
    <property type="component" value="Unassembled WGS sequence"/>
</dbReference>
<organism evidence="1 2">
    <name type="scientific">Candidatus Uhrbacteria bacterium RIFCSPHIGHO2_02_FULL_60_10</name>
    <dbReference type="NCBI Taxonomy" id="1802392"/>
    <lineage>
        <taxon>Bacteria</taxon>
        <taxon>Candidatus Uhriibacteriota</taxon>
    </lineage>
</organism>
<evidence type="ECO:0000313" key="2">
    <source>
        <dbReference type="Proteomes" id="UP000177088"/>
    </source>
</evidence>
<gene>
    <name evidence="1" type="ORF">A3C96_02545</name>
</gene>
<dbReference type="EMBL" id="MGEA01000091">
    <property type="protein sequence ID" value="OGL72576.1"/>
    <property type="molecule type" value="Genomic_DNA"/>
</dbReference>
<reference evidence="1 2" key="1">
    <citation type="journal article" date="2016" name="Nat. Commun.">
        <title>Thousands of microbial genomes shed light on interconnected biogeochemical processes in an aquifer system.</title>
        <authorList>
            <person name="Anantharaman K."/>
            <person name="Brown C.T."/>
            <person name="Hug L.A."/>
            <person name="Sharon I."/>
            <person name="Castelle C.J."/>
            <person name="Probst A.J."/>
            <person name="Thomas B.C."/>
            <person name="Singh A."/>
            <person name="Wilkins M.J."/>
            <person name="Karaoz U."/>
            <person name="Brodie E.L."/>
            <person name="Williams K.H."/>
            <person name="Hubbard S.S."/>
            <person name="Banfield J.F."/>
        </authorList>
    </citation>
    <scope>NUCLEOTIDE SEQUENCE [LARGE SCALE GENOMIC DNA]</scope>
</reference>
<protein>
    <submittedName>
        <fullName evidence="1">Uncharacterized protein</fullName>
    </submittedName>
</protein>
<sequence length="337" mass="37249">MPDQNQQQPPTGRIGGAHVVDDVARPILLKIVAGLVEAGARQPMVEAILRRLAVQGTGEALFEALPSAVAFAFARAPIVWFGSKERAELARDVAEHAALKLSEVVDDLRDLTPEEIETKVAEAKREVHGREVVVHLSLGQYHQLDCVRCDALMTQLKNPESVLKKMTRLQAVEQGFQRVPCCSAKEVAEEAAAARPVKASKSKSAMAVLSRLSEEDQDIIFDFLDRLTPEQEAAAIALFEKELDDGEAQGVIRCIQRAGERPEKAIRQLQMLRNDTIQRRLEESLNGAAGKMKQLADEQQARYEARQPKRAANNGALAAVSHFFSSLWRGFIGIIWF</sequence>
<dbReference type="AlphaFoldDB" id="A0A1F7U2U9"/>
<evidence type="ECO:0000313" key="1">
    <source>
        <dbReference type="EMBL" id="OGL72576.1"/>
    </source>
</evidence>